<evidence type="ECO:0000256" key="1">
    <source>
        <dbReference type="SAM" id="Phobius"/>
    </source>
</evidence>
<sequence>MWKWAVFNGVLFYIVSYLGTKNHVDAAALAVIFGVVHTLLGKQAKRMIEGFQYMPDSRDTTCAKGSVPAGNGLDCKLPTDRYGL</sequence>
<keyword evidence="1" id="KW-1133">Transmembrane helix</keyword>
<proteinExistence type="predicted"/>
<dbReference type="AlphaFoldDB" id="A0A6C0B1N5"/>
<protein>
    <submittedName>
        <fullName evidence="2">Uncharacterized protein</fullName>
    </submittedName>
</protein>
<name>A0A6C0B1N5_9ZZZZ</name>
<reference evidence="2" key="1">
    <citation type="journal article" date="2020" name="Nature">
        <title>Giant virus diversity and host interactions through global metagenomics.</title>
        <authorList>
            <person name="Schulz F."/>
            <person name="Roux S."/>
            <person name="Paez-Espino D."/>
            <person name="Jungbluth S."/>
            <person name="Walsh D.A."/>
            <person name="Denef V.J."/>
            <person name="McMahon K.D."/>
            <person name="Konstantinidis K.T."/>
            <person name="Eloe-Fadrosh E.A."/>
            <person name="Kyrpides N.C."/>
            <person name="Woyke T."/>
        </authorList>
    </citation>
    <scope>NUCLEOTIDE SEQUENCE</scope>
    <source>
        <strain evidence="2">GVMAG-M-3300009185-7</strain>
    </source>
</reference>
<keyword evidence="1" id="KW-0472">Membrane</keyword>
<accession>A0A6C0B1N5</accession>
<organism evidence="2">
    <name type="scientific">viral metagenome</name>
    <dbReference type="NCBI Taxonomy" id="1070528"/>
    <lineage>
        <taxon>unclassified sequences</taxon>
        <taxon>metagenomes</taxon>
        <taxon>organismal metagenomes</taxon>
    </lineage>
</organism>
<keyword evidence="1" id="KW-0812">Transmembrane</keyword>
<dbReference type="EMBL" id="MN739050">
    <property type="protein sequence ID" value="QHS85996.1"/>
    <property type="molecule type" value="Genomic_DNA"/>
</dbReference>
<evidence type="ECO:0000313" key="2">
    <source>
        <dbReference type="EMBL" id="QHS85996.1"/>
    </source>
</evidence>
<feature type="transmembrane region" description="Helical" evidence="1">
    <location>
        <begin position="23"/>
        <end position="40"/>
    </location>
</feature>